<gene>
    <name evidence="5" type="ORF">BN000_01985</name>
</gene>
<dbReference type="STRING" id="1499688.BN000_01985"/>
<feature type="transmembrane region" description="Helical" evidence="3">
    <location>
        <begin position="7"/>
        <end position="24"/>
    </location>
</feature>
<dbReference type="InterPro" id="IPR050248">
    <property type="entry name" value="Polysacc_deacetylase_ArnD"/>
</dbReference>
<keyword evidence="3" id="KW-0812">Transmembrane</keyword>
<keyword evidence="6" id="KW-1185">Reference proteome</keyword>
<evidence type="ECO:0000256" key="1">
    <source>
        <dbReference type="ARBA" id="ARBA00022723"/>
    </source>
</evidence>
<dbReference type="InterPro" id="IPR011330">
    <property type="entry name" value="Glyco_hydro/deAcase_b/a-brl"/>
</dbReference>
<feature type="transmembrane region" description="Helical" evidence="3">
    <location>
        <begin position="30"/>
        <end position="49"/>
    </location>
</feature>
<name>A0A0U1NVJ9_9BACI</name>
<dbReference type="Proteomes" id="UP000199087">
    <property type="component" value="Unassembled WGS sequence"/>
</dbReference>
<dbReference type="PANTHER" id="PTHR10587:SF133">
    <property type="entry name" value="CHITIN DEACETYLASE 1-RELATED"/>
    <property type="match status" value="1"/>
</dbReference>
<dbReference type="EMBL" id="CVRB01000002">
    <property type="protein sequence ID" value="CRK82064.1"/>
    <property type="molecule type" value="Genomic_DNA"/>
</dbReference>
<evidence type="ECO:0000259" key="4">
    <source>
        <dbReference type="PROSITE" id="PS51677"/>
    </source>
</evidence>
<dbReference type="InterPro" id="IPR002509">
    <property type="entry name" value="NODB_dom"/>
</dbReference>
<dbReference type="PANTHER" id="PTHR10587">
    <property type="entry name" value="GLYCOSYL TRANSFERASE-RELATED"/>
    <property type="match status" value="1"/>
</dbReference>
<dbReference type="GO" id="GO:0005975">
    <property type="term" value="P:carbohydrate metabolic process"/>
    <property type="evidence" value="ECO:0007669"/>
    <property type="project" value="InterPro"/>
</dbReference>
<evidence type="ECO:0000256" key="2">
    <source>
        <dbReference type="ARBA" id="ARBA00022801"/>
    </source>
</evidence>
<reference evidence="6" key="1">
    <citation type="submission" date="2015-05" db="EMBL/GenBank/DDBJ databases">
        <authorList>
            <person name="Urmite Genomes"/>
        </authorList>
    </citation>
    <scope>NUCLEOTIDE SEQUENCE [LARGE SCALE GENOMIC DNA]</scope>
    <source>
        <strain evidence="6">LF1</strain>
    </source>
</reference>
<dbReference type="Gene3D" id="3.20.20.370">
    <property type="entry name" value="Glycoside hydrolase/deacetylase"/>
    <property type="match status" value="1"/>
</dbReference>
<evidence type="ECO:0000313" key="6">
    <source>
        <dbReference type="Proteomes" id="UP000199087"/>
    </source>
</evidence>
<keyword evidence="2" id="KW-0378">Hydrolase</keyword>
<dbReference type="SUPFAM" id="SSF88713">
    <property type="entry name" value="Glycoside hydrolase/deacetylase"/>
    <property type="match status" value="1"/>
</dbReference>
<dbReference type="Pfam" id="PF01522">
    <property type="entry name" value="Polysacc_deac_1"/>
    <property type="match status" value="1"/>
</dbReference>
<keyword evidence="3" id="KW-1133">Transmembrane helix</keyword>
<protein>
    <submittedName>
        <fullName evidence="5">Sporulation polysaccharide deacetylase PdaB</fullName>
    </submittedName>
</protein>
<dbReference type="PROSITE" id="PS51677">
    <property type="entry name" value="NODB"/>
    <property type="match status" value="1"/>
</dbReference>
<proteinExistence type="predicted"/>
<evidence type="ECO:0000313" key="5">
    <source>
        <dbReference type="EMBL" id="CRK82064.1"/>
    </source>
</evidence>
<dbReference type="GO" id="GO:0016020">
    <property type="term" value="C:membrane"/>
    <property type="evidence" value="ECO:0007669"/>
    <property type="project" value="TreeGrafter"/>
</dbReference>
<dbReference type="GO" id="GO:0016810">
    <property type="term" value="F:hydrolase activity, acting on carbon-nitrogen (but not peptide) bonds"/>
    <property type="evidence" value="ECO:0007669"/>
    <property type="project" value="InterPro"/>
</dbReference>
<keyword evidence="3" id="KW-0472">Membrane</keyword>
<keyword evidence="1" id="KW-0479">Metal-binding</keyword>
<organism evidence="5 6">
    <name type="scientific">Neobacillus massiliamazoniensis</name>
    <dbReference type="NCBI Taxonomy" id="1499688"/>
    <lineage>
        <taxon>Bacteria</taxon>
        <taxon>Bacillati</taxon>
        <taxon>Bacillota</taxon>
        <taxon>Bacilli</taxon>
        <taxon>Bacillales</taxon>
        <taxon>Bacillaceae</taxon>
        <taxon>Neobacillus</taxon>
    </lineage>
</organism>
<accession>A0A0U1NVJ9</accession>
<feature type="domain" description="NodB homology" evidence="4">
    <location>
        <begin position="78"/>
        <end position="260"/>
    </location>
</feature>
<dbReference type="GO" id="GO:0046872">
    <property type="term" value="F:metal ion binding"/>
    <property type="evidence" value="ECO:0007669"/>
    <property type="project" value="UniProtKB-KW"/>
</dbReference>
<dbReference type="AlphaFoldDB" id="A0A0U1NVJ9"/>
<sequence length="271" mass="31308">MMNYLNYSLLVYFQSILSLIGSMITNKRTIIIYLWLCLVPVCFSFWDVLHANASTEMIRRKQVEPTGKVIWEVPTQKKVIALTFDDGPNPVYTPQILALLRQYEATATFFSIGYQMERYPQIVRRVVQEGHELGNHSMTHSYEDRVGFERMRSELIRADKVIQKYQQNKPKLFRPPGGYIDNLLLQESIQNGYKVVLWSTNQDTKDWSLPGAQVIADHVIRHARSGDIVLLHDGGGDRKQTIEALKTILPVLKQQGYQFVSVSELLNYRNN</sequence>
<evidence type="ECO:0000256" key="3">
    <source>
        <dbReference type="SAM" id="Phobius"/>
    </source>
</evidence>